<organism evidence="1 2">
    <name type="scientific">Cellulophaga lytica (strain ATCC 23178 / DSM 7489 / JCM 8516 / NBRC 14961 / NCIMB 1423 / VKM B-1433 / Cy l20)</name>
    <dbReference type="NCBI Taxonomy" id="867900"/>
    <lineage>
        <taxon>Bacteria</taxon>
        <taxon>Pseudomonadati</taxon>
        <taxon>Bacteroidota</taxon>
        <taxon>Flavobacteriia</taxon>
        <taxon>Flavobacteriales</taxon>
        <taxon>Flavobacteriaceae</taxon>
        <taxon>Cellulophaga</taxon>
    </lineage>
</organism>
<dbReference type="RefSeq" id="WP_013621291.1">
    <property type="nucleotide sequence ID" value="NC_015167.1"/>
</dbReference>
<reference evidence="1 2" key="1">
    <citation type="journal article" date="2011" name="Stand. Genomic Sci.">
        <title>Complete genome sequence of Cellulophaga lytica type strain (LIM- 21).</title>
        <authorList>
            <person name="Pati A."/>
            <person name="Abt B."/>
            <person name="Teshima H."/>
            <person name="Nolan M."/>
            <person name="Lapidus A."/>
            <person name="Lucas S."/>
            <person name="Hammon N."/>
            <person name="Deshpande S."/>
            <person name="Cheng J.F."/>
            <person name="Tapia R."/>
            <person name="Han C."/>
            <person name="Goodwin L."/>
            <person name="Pitluck S."/>
            <person name="Liolios K."/>
            <person name="Pagani I."/>
            <person name="Mavromatis K."/>
            <person name="Ovchinikova G."/>
            <person name="Chen A."/>
            <person name="Palaniappan K."/>
            <person name="Land M."/>
            <person name="Hauser L."/>
            <person name="Jeffries C.D."/>
            <person name="Detter J.C."/>
            <person name="Brambilla E.M."/>
            <person name="Kannan K.P."/>
            <person name="Rohde M."/>
            <person name="Spring S."/>
            <person name="Goker M."/>
            <person name="Woyke T."/>
            <person name="Bristow J."/>
            <person name="Eisen J.A."/>
            <person name="Markowitz V."/>
            <person name="Hugenholtz P."/>
            <person name="Kyrpides N.C."/>
            <person name="Klenk H.P."/>
            <person name="Ivanova N."/>
        </authorList>
    </citation>
    <scope>NUCLEOTIDE SEQUENCE [LARGE SCALE GENOMIC DNA]</scope>
    <source>
        <strain evidence="2">ATCC 23178 / DSM 7489 / JCM 8516 / NBRC 14961 / NCIMB 1423 / VKM B-1433 / Cy l20</strain>
    </source>
</reference>
<evidence type="ECO:0000313" key="2">
    <source>
        <dbReference type="Proteomes" id="UP000007487"/>
    </source>
</evidence>
<evidence type="ECO:0008006" key="3">
    <source>
        <dbReference type="Google" id="ProtNLM"/>
    </source>
</evidence>
<dbReference type="AlphaFoldDB" id="F0RBC4"/>
<keyword evidence="2" id="KW-1185">Reference proteome</keyword>
<protein>
    <recommendedName>
        <fullName evidence="3">Cthe-2314-like HEPN domain-containing protein</fullName>
    </recommendedName>
</protein>
<dbReference type="EMBL" id="CP002534">
    <property type="protein sequence ID" value="ADY29546.1"/>
    <property type="molecule type" value="Genomic_DNA"/>
</dbReference>
<dbReference type="KEGG" id="cly:Celly_1722"/>
<evidence type="ECO:0000313" key="1">
    <source>
        <dbReference type="EMBL" id="ADY29546.1"/>
    </source>
</evidence>
<dbReference type="OrthoDB" id="1416937at2"/>
<dbReference type="Proteomes" id="UP000007487">
    <property type="component" value="Chromosome"/>
</dbReference>
<name>F0RBC4_CELLC</name>
<gene>
    <name evidence="1" type="ordered locus">Celly_1722</name>
</gene>
<dbReference type="STRING" id="867900.Celly_1722"/>
<dbReference type="HOGENOM" id="CLU_099794_0_0_10"/>
<sequence length="230" mass="26939">MFTKKELITKEIDFSYFKESLNSEKKYLEQYFEINSEKISETNNQFSDKLLEQIEENPSLESKIIAEYESSFRAINSYYFHSSIALIHTYFESYISQLCNIITDHTLSSFSLQLLKGNNLIKTALDYLKLTTGLNDEIINIHKPRLGKFQNLRNKIIHENSTYKDDTDKAKLENGFSGKIEFDETNNKFFLKDDELAIEYLEKSNIFLNEIIIILSEKEFVIENTTPNTV</sequence>
<proteinExistence type="predicted"/>
<accession>F0RBC4</accession>